<sequence>MDLLEIMTQIKANNERRLDEWRSKAYMDHRLSELVAFAVNDPAKMPKVEEAYPFVQDDVDQTAQVSPEENDWKKDQALFMQQAQRIRQFNEDKKGGVESES</sequence>
<comment type="caution">
    <text evidence="1">The sequence shown here is derived from an EMBL/GenBank/DDBJ whole genome shotgun (WGS) entry which is preliminary data.</text>
</comment>
<proteinExistence type="predicted"/>
<name>A0A0R2B2N2_9LACO</name>
<accession>A0A0R2B2N2</accession>
<dbReference type="AlphaFoldDB" id="A0A0R2B2N2"/>
<evidence type="ECO:0000313" key="1">
    <source>
        <dbReference type="EMBL" id="KRM73704.1"/>
    </source>
</evidence>
<dbReference type="EMBL" id="AYYN01000140">
    <property type="protein sequence ID" value="KRM73704.1"/>
    <property type="molecule type" value="Genomic_DNA"/>
</dbReference>
<organism evidence="1 2">
    <name type="scientific">Ligilactobacillus murinus DSM 20452 = NBRC 14221</name>
    <dbReference type="NCBI Taxonomy" id="1423772"/>
    <lineage>
        <taxon>Bacteria</taxon>
        <taxon>Bacillati</taxon>
        <taxon>Bacillota</taxon>
        <taxon>Bacilli</taxon>
        <taxon>Lactobacillales</taxon>
        <taxon>Lactobacillaceae</taxon>
        <taxon>Ligilactobacillus</taxon>
    </lineage>
</organism>
<dbReference type="Proteomes" id="UP000051612">
    <property type="component" value="Unassembled WGS sequence"/>
</dbReference>
<reference evidence="1 2" key="1">
    <citation type="journal article" date="2015" name="Genome Announc.">
        <title>Expanding the biotechnology potential of lactobacilli through comparative genomics of 213 strains and associated genera.</title>
        <authorList>
            <person name="Sun Z."/>
            <person name="Harris H.M."/>
            <person name="McCann A."/>
            <person name="Guo C."/>
            <person name="Argimon S."/>
            <person name="Zhang W."/>
            <person name="Yang X."/>
            <person name="Jeffery I.B."/>
            <person name="Cooney J.C."/>
            <person name="Kagawa T.F."/>
            <person name="Liu W."/>
            <person name="Song Y."/>
            <person name="Salvetti E."/>
            <person name="Wrobel A."/>
            <person name="Rasinkangas P."/>
            <person name="Parkhill J."/>
            <person name="Rea M.C."/>
            <person name="O'Sullivan O."/>
            <person name="Ritari J."/>
            <person name="Douillard F.P."/>
            <person name="Paul Ross R."/>
            <person name="Yang R."/>
            <person name="Briner A.E."/>
            <person name="Felis G.E."/>
            <person name="de Vos W.M."/>
            <person name="Barrangou R."/>
            <person name="Klaenhammer T.R."/>
            <person name="Caufield P.W."/>
            <person name="Cui Y."/>
            <person name="Zhang H."/>
            <person name="O'Toole P.W."/>
        </authorList>
    </citation>
    <scope>NUCLEOTIDE SEQUENCE [LARGE SCALE GENOMIC DNA]</scope>
    <source>
        <strain evidence="1 2">DSM 20452</strain>
    </source>
</reference>
<dbReference type="PATRIC" id="fig|1423772.3.peg.1051"/>
<dbReference type="RefSeq" id="WP_056959605.1">
    <property type="nucleotide sequence ID" value="NZ_AYYN01000140.1"/>
</dbReference>
<protein>
    <submittedName>
        <fullName evidence="1">Uncharacterized protein</fullName>
    </submittedName>
</protein>
<gene>
    <name evidence="1" type="ORF">FC48_GL000977</name>
</gene>
<evidence type="ECO:0000313" key="2">
    <source>
        <dbReference type="Proteomes" id="UP000051612"/>
    </source>
</evidence>